<protein>
    <submittedName>
        <fullName evidence="1">Uncharacterized protein</fullName>
    </submittedName>
</protein>
<sequence>MKSSHKIVLALVLTAVFVAAGGFAYYMHFYRQKVDLEAELATAQDGIERFQSWLEGRASAEDKLREIAATTLGFDAERVESRFRSGLNRMASSAGLVKDETVVTVRPITVVKNPAVEGRKVVAEFRRHQNDESISAPDLYTMGAQIRGSGSFESVTRLLALAQSQPWIWSVEGFTLKPKDNQATQFDVTVDVTTALLPDLAPKESGDEVAARVEAEPPDIVDPIAEQVVATAAIVERNVFAPPPPTPPDVVIADANQGTQAKPAKTPKAPPPPLPPYHEWRLTGLSGSPTQGRLAWMLNVRTGAAVLLRPGERVLDAVLVSAAGEEAVFQIGDGEFRLALNETLADRHPVE</sequence>
<accession>A0A3B1E7Z6</accession>
<reference evidence="1" key="1">
    <citation type="submission" date="2018-06" db="EMBL/GenBank/DDBJ databases">
        <authorList>
            <person name="Zhirakovskaya E."/>
        </authorList>
    </citation>
    <scope>NUCLEOTIDE SEQUENCE</scope>
</reference>
<dbReference type="EMBL" id="UOGK01000381">
    <property type="protein sequence ID" value="VAX40367.1"/>
    <property type="molecule type" value="Genomic_DNA"/>
</dbReference>
<evidence type="ECO:0000313" key="1">
    <source>
        <dbReference type="EMBL" id="VAX40367.1"/>
    </source>
</evidence>
<dbReference type="AlphaFoldDB" id="A0A3B1E7Z6"/>
<proteinExistence type="predicted"/>
<name>A0A3B1E7Z6_9ZZZZ</name>
<organism evidence="1">
    <name type="scientific">hydrothermal vent metagenome</name>
    <dbReference type="NCBI Taxonomy" id="652676"/>
    <lineage>
        <taxon>unclassified sequences</taxon>
        <taxon>metagenomes</taxon>
        <taxon>ecological metagenomes</taxon>
    </lineage>
</organism>
<gene>
    <name evidence="1" type="ORF">MNBD_PLANCTO03-2467</name>
</gene>